<feature type="domain" description="Coenzyme Q-binding protein COQ10 START" evidence="2">
    <location>
        <begin position="119"/>
        <end position="238"/>
    </location>
</feature>
<dbReference type="PANTHER" id="PTHR33824:SF7">
    <property type="entry name" value="POLYKETIDE CYCLASE_DEHYDRASE AND LIPID TRANSPORT SUPERFAMILY PROTEIN"/>
    <property type="match status" value="1"/>
</dbReference>
<dbReference type="SUPFAM" id="SSF55961">
    <property type="entry name" value="Bet v1-like"/>
    <property type="match status" value="1"/>
</dbReference>
<dbReference type="Gene3D" id="3.30.530.20">
    <property type="match status" value="1"/>
</dbReference>
<protein>
    <submittedName>
        <fullName evidence="3">SRPBCC family protein</fullName>
    </submittedName>
</protein>
<proteinExistence type="predicted"/>
<dbReference type="InterPro" id="IPR047137">
    <property type="entry name" value="ORF3"/>
</dbReference>
<sequence length="420" mass="45704">MAEQTAGPLTRLREAADRNEGTARLADAVGDYVSAKASSLISGAAGKLGESVTRLAGDGGAAAIATGGAKIAQGKNPASAIASAGATGAKEKVKGMLGRLKGGGGSGPKAINIVETIDVGVPVRTAYNQWTRFPDFGSFAKGVQSVEKTDEVSSNWKAKVFWSSRSWKGSVTEQIQDYRIAWTTEGAKGTNRGVVTFHPLAENLTRVLLVVEYYPKGLFERTGNIWRAQGRRLRLDLKHYRRHVMLMAQADAEELDGWRGEIRDGSVVLGHEDALALEEAGLTDAEWAALAELDEDERAELEELDEDERAELAALSEEERAELADLAEAGGADGSADAAEEDRLDDGAEVDEEAEEDEDREYHDEPEDEFEEEPEEEPEPRDRDREEAVDAEDDVDAEEPGYEDEPVDEDLEEERGARRR</sequence>
<evidence type="ECO:0000313" key="4">
    <source>
        <dbReference type="Proteomes" id="UP001140076"/>
    </source>
</evidence>
<dbReference type="CDD" id="cd07817">
    <property type="entry name" value="SRPBCC_8"/>
    <property type="match status" value="1"/>
</dbReference>
<evidence type="ECO:0000256" key="1">
    <source>
        <dbReference type="SAM" id="MobiDB-lite"/>
    </source>
</evidence>
<feature type="compositionally biased region" description="Acidic residues" evidence="1">
    <location>
        <begin position="338"/>
        <end position="379"/>
    </location>
</feature>
<feature type="compositionally biased region" description="Low complexity" evidence="1">
    <location>
        <begin position="328"/>
        <end position="337"/>
    </location>
</feature>
<comment type="caution">
    <text evidence="3">The sequence shown here is derived from an EMBL/GenBank/DDBJ whole genome shotgun (WGS) entry which is preliminary data.</text>
</comment>
<feature type="region of interest" description="Disordered" evidence="1">
    <location>
        <begin position="328"/>
        <end position="420"/>
    </location>
</feature>
<evidence type="ECO:0000259" key="2">
    <source>
        <dbReference type="Pfam" id="PF03364"/>
    </source>
</evidence>
<dbReference type="EMBL" id="JAJAQC010000050">
    <property type="protein sequence ID" value="MDA0567179.1"/>
    <property type="molecule type" value="Genomic_DNA"/>
</dbReference>
<name>A0A9X3SJB5_9ACTN</name>
<dbReference type="Proteomes" id="UP001140076">
    <property type="component" value="Unassembled WGS sequence"/>
</dbReference>
<keyword evidence="4" id="KW-1185">Reference proteome</keyword>
<reference evidence="3" key="1">
    <citation type="submission" date="2021-10" db="EMBL/GenBank/DDBJ databases">
        <title>Streptomonospora sp. nov., isolated from mangrove soil.</title>
        <authorList>
            <person name="Chen X."/>
            <person name="Ge X."/>
            <person name="Liu W."/>
        </authorList>
    </citation>
    <scope>NUCLEOTIDE SEQUENCE</scope>
    <source>
        <strain evidence="3">S1-112</strain>
    </source>
</reference>
<dbReference type="PANTHER" id="PTHR33824">
    <property type="entry name" value="POLYKETIDE CYCLASE/DEHYDRASE AND LIPID TRANSPORT SUPERFAMILY PROTEIN"/>
    <property type="match status" value="1"/>
</dbReference>
<dbReference type="InterPro" id="IPR005031">
    <property type="entry name" value="COQ10_START"/>
</dbReference>
<feature type="compositionally biased region" description="Acidic residues" evidence="1">
    <location>
        <begin position="389"/>
        <end position="413"/>
    </location>
</feature>
<organism evidence="3 4">
    <name type="scientific">Streptomonospora mangrovi</name>
    <dbReference type="NCBI Taxonomy" id="2883123"/>
    <lineage>
        <taxon>Bacteria</taxon>
        <taxon>Bacillati</taxon>
        <taxon>Actinomycetota</taxon>
        <taxon>Actinomycetes</taxon>
        <taxon>Streptosporangiales</taxon>
        <taxon>Nocardiopsidaceae</taxon>
        <taxon>Streptomonospora</taxon>
    </lineage>
</organism>
<dbReference type="InterPro" id="IPR023393">
    <property type="entry name" value="START-like_dom_sf"/>
</dbReference>
<dbReference type="Pfam" id="PF03364">
    <property type="entry name" value="Polyketide_cyc"/>
    <property type="match status" value="1"/>
</dbReference>
<dbReference type="AlphaFoldDB" id="A0A9X3SJB5"/>
<accession>A0A9X3SJB5</accession>
<gene>
    <name evidence="3" type="ORF">LG943_23080</name>
</gene>
<evidence type="ECO:0000313" key="3">
    <source>
        <dbReference type="EMBL" id="MDA0567179.1"/>
    </source>
</evidence>
<dbReference type="RefSeq" id="WP_270074428.1">
    <property type="nucleotide sequence ID" value="NZ_JAJAQC010000050.1"/>
</dbReference>